<proteinExistence type="predicted"/>
<accession>A0A0B6ZF65</accession>
<dbReference type="EMBL" id="HACG01020399">
    <property type="protein sequence ID" value="CEK67264.1"/>
    <property type="molecule type" value="Transcribed_RNA"/>
</dbReference>
<reference evidence="1" key="1">
    <citation type="submission" date="2014-12" db="EMBL/GenBank/DDBJ databases">
        <title>Insight into the proteome of Arion vulgaris.</title>
        <authorList>
            <person name="Aradska J."/>
            <person name="Bulat T."/>
            <person name="Smidak R."/>
            <person name="Sarate P."/>
            <person name="Gangsoo J."/>
            <person name="Sialana F."/>
            <person name="Bilban M."/>
            <person name="Lubec G."/>
        </authorList>
    </citation>
    <scope>NUCLEOTIDE SEQUENCE</scope>
    <source>
        <tissue evidence="1">Skin</tissue>
    </source>
</reference>
<name>A0A0B6ZF65_9EUPU</name>
<organism evidence="1">
    <name type="scientific">Arion vulgaris</name>
    <dbReference type="NCBI Taxonomy" id="1028688"/>
    <lineage>
        <taxon>Eukaryota</taxon>
        <taxon>Metazoa</taxon>
        <taxon>Spiralia</taxon>
        <taxon>Lophotrochozoa</taxon>
        <taxon>Mollusca</taxon>
        <taxon>Gastropoda</taxon>
        <taxon>Heterobranchia</taxon>
        <taxon>Euthyneura</taxon>
        <taxon>Panpulmonata</taxon>
        <taxon>Eupulmonata</taxon>
        <taxon>Stylommatophora</taxon>
        <taxon>Helicina</taxon>
        <taxon>Arionoidea</taxon>
        <taxon>Arionidae</taxon>
        <taxon>Arion</taxon>
    </lineage>
</organism>
<evidence type="ECO:0000313" key="1">
    <source>
        <dbReference type="EMBL" id="CEK67264.1"/>
    </source>
</evidence>
<gene>
    <name evidence="1" type="primary">ORF61987</name>
    <name evidence="2" type="synonym">ORF61990</name>
</gene>
<sequence>MDSHLMAVPQVRDSRVLKKCSRCKRYISKITVVVIHYLKNILKENGSTLENY</sequence>
<evidence type="ECO:0000313" key="2">
    <source>
        <dbReference type="EMBL" id="CEK67265.1"/>
    </source>
</evidence>
<dbReference type="EMBL" id="HACG01020400">
    <property type="protein sequence ID" value="CEK67265.1"/>
    <property type="molecule type" value="Transcribed_RNA"/>
</dbReference>
<protein>
    <submittedName>
        <fullName evidence="1">Uncharacterized protein</fullName>
    </submittedName>
</protein>
<dbReference type="AlphaFoldDB" id="A0A0B6ZF65"/>